<feature type="domain" description="Disease resistance N-terminal" evidence="5">
    <location>
        <begin position="1"/>
        <end position="59"/>
    </location>
</feature>
<dbReference type="Gene3D" id="1.20.5.4130">
    <property type="match status" value="1"/>
</dbReference>
<name>A0A6A6L0G8_HEVBR</name>
<dbReference type="Gene3D" id="3.40.50.300">
    <property type="entry name" value="P-loop containing nucleotide triphosphate hydrolases"/>
    <property type="match status" value="1"/>
</dbReference>
<evidence type="ECO:0000313" key="7">
    <source>
        <dbReference type="Proteomes" id="UP000467840"/>
    </source>
</evidence>
<gene>
    <name evidence="6" type="ORF">GH714_004306</name>
</gene>
<dbReference type="Pfam" id="PF18052">
    <property type="entry name" value="Rx_N"/>
    <property type="match status" value="1"/>
</dbReference>
<evidence type="ECO:0008006" key="8">
    <source>
        <dbReference type="Google" id="ProtNLM"/>
    </source>
</evidence>
<dbReference type="AlphaFoldDB" id="A0A6A6L0G8"/>
<evidence type="ECO:0000256" key="1">
    <source>
        <dbReference type="ARBA" id="ARBA00022737"/>
    </source>
</evidence>
<dbReference type="Pfam" id="PF00931">
    <property type="entry name" value="NB-ARC"/>
    <property type="match status" value="1"/>
</dbReference>
<dbReference type="InterPro" id="IPR027417">
    <property type="entry name" value="P-loop_NTPase"/>
</dbReference>
<dbReference type="InterPro" id="IPR041118">
    <property type="entry name" value="Rx_N"/>
</dbReference>
<dbReference type="SUPFAM" id="SSF52540">
    <property type="entry name" value="P-loop containing nucleoside triphosphate hydrolases"/>
    <property type="match status" value="1"/>
</dbReference>
<dbReference type="GO" id="GO:0043531">
    <property type="term" value="F:ADP binding"/>
    <property type="evidence" value="ECO:0007669"/>
    <property type="project" value="InterPro"/>
</dbReference>
<feature type="domain" description="NB-ARC" evidence="4">
    <location>
        <begin position="122"/>
        <end position="197"/>
    </location>
</feature>
<dbReference type="InterPro" id="IPR002182">
    <property type="entry name" value="NB-ARC"/>
</dbReference>
<reference evidence="6 7" key="1">
    <citation type="journal article" date="2020" name="Mol. Plant">
        <title>The Chromosome-Based Rubber Tree Genome Provides New Insights into Spurge Genome Evolution and Rubber Biosynthesis.</title>
        <authorList>
            <person name="Liu J."/>
            <person name="Shi C."/>
            <person name="Shi C.C."/>
            <person name="Li W."/>
            <person name="Zhang Q.J."/>
            <person name="Zhang Y."/>
            <person name="Li K."/>
            <person name="Lu H.F."/>
            <person name="Shi C."/>
            <person name="Zhu S.T."/>
            <person name="Xiao Z.Y."/>
            <person name="Nan H."/>
            <person name="Yue Y."/>
            <person name="Zhu X.G."/>
            <person name="Wu Y."/>
            <person name="Hong X.N."/>
            <person name="Fan G.Y."/>
            <person name="Tong Y."/>
            <person name="Zhang D."/>
            <person name="Mao C.L."/>
            <person name="Liu Y.L."/>
            <person name="Hao S.J."/>
            <person name="Liu W.Q."/>
            <person name="Lv M.Q."/>
            <person name="Zhang H.B."/>
            <person name="Liu Y."/>
            <person name="Hu-Tang G.R."/>
            <person name="Wang J.P."/>
            <person name="Wang J.H."/>
            <person name="Sun Y.H."/>
            <person name="Ni S.B."/>
            <person name="Chen W.B."/>
            <person name="Zhang X.C."/>
            <person name="Jiao Y.N."/>
            <person name="Eichler E.E."/>
            <person name="Li G.H."/>
            <person name="Liu X."/>
            <person name="Gao L.Z."/>
        </authorList>
    </citation>
    <scope>NUCLEOTIDE SEQUENCE [LARGE SCALE GENOMIC DNA]</scope>
    <source>
        <strain evidence="7">cv. GT1</strain>
        <tissue evidence="6">Leaf</tissue>
    </source>
</reference>
<evidence type="ECO:0000256" key="2">
    <source>
        <dbReference type="ARBA" id="ARBA00022741"/>
    </source>
</evidence>
<dbReference type="Proteomes" id="UP000467840">
    <property type="component" value="Chromosome 7"/>
</dbReference>
<evidence type="ECO:0000313" key="6">
    <source>
        <dbReference type="EMBL" id="KAF2293718.1"/>
    </source>
</evidence>
<dbReference type="PANTHER" id="PTHR19338:SF73">
    <property type="entry name" value="DISEASE RESISTANCE PROTEIN RGA2-LIKE"/>
    <property type="match status" value="1"/>
</dbReference>
<accession>A0A6A6L0G8</accession>
<dbReference type="GO" id="GO:0006952">
    <property type="term" value="P:defense response"/>
    <property type="evidence" value="ECO:0007669"/>
    <property type="project" value="UniProtKB-KW"/>
</dbReference>
<keyword evidence="2" id="KW-0547">Nucleotide-binding</keyword>
<evidence type="ECO:0000259" key="5">
    <source>
        <dbReference type="Pfam" id="PF18052"/>
    </source>
</evidence>
<keyword evidence="7" id="KW-1185">Reference proteome</keyword>
<keyword evidence="1" id="KW-0677">Repeat</keyword>
<dbReference type="EMBL" id="JAAGAX010000013">
    <property type="protein sequence ID" value="KAF2293718.1"/>
    <property type="molecule type" value="Genomic_DNA"/>
</dbReference>
<keyword evidence="3" id="KW-0611">Plant defense</keyword>
<proteinExistence type="predicted"/>
<evidence type="ECO:0000256" key="3">
    <source>
        <dbReference type="ARBA" id="ARBA00022821"/>
    </source>
</evidence>
<comment type="caution">
    <text evidence="6">The sequence shown here is derived from an EMBL/GenBank/DDBJ whole genome shotgun (WGS) entry which is preliminary data.</text>
</comment>
<sequence>MEKTLSKAKAVLADAEDKQISNRLVKIWLRELRDLAYDAEDILDEFSFEVLRRKQQVEQRRGEGSSSKSEIETINAKFQELIEKKNSLELRENGADDGSRKSLKRLPTSSLVDERVVCGRAQEKEKIIQLLLSGQGCDDRVCVIPIVGMGGVGKTTLSQIVYNDSRVVDWFDLKVWCCVSEDFDVVRVTKTILEAITMKDFN</sequence>
<dbReference type="PANTHER" id="PTHR19338">
    <property type="entry name" value="TRANSLOCASE OF INNER MITOCHONDRIAL MEMBRANE 13 HOMOLOG"/>
    <property type="match status" value="1"/>
</dbReference>
<evidence type="ECO:0000259" key="4">
    <source>
        <dbReference type="Pfam" id="PF00931"/>
    </source>
</evidence>
<protein>
    <recommendedName>
        <fullName evidence="8">Rx N-terminal domain-containing protein</fullName>
    </recommendedName>
</protein>
<organism evidence="6 7">
    <name type="scientific">Hevea brasiliensis</name>
    <name type="common">Para rubber tree</name>
    <name type="synonym">Siphonia brasiliensis</name>
    <dbReference type="NCBI Taxonomy" id="3981"/>
    <lineage>
        <taxon>Eukaryota</taxon>
        <taxon>Viridiplantae</taxon>
        <taxon>Streptophyta</taxon>
        <taxon>Embryophyta</taxon>
        <taxon>Tracheophyta</taxon>
        <taxon>Spermatophyta</taxon>
        <taxon>Magnoliopsida</taxon>
        <taxon>eudicotyledons</taxon>
        <taxon>Gunneridae</taxon>
        <taxon>Pentapetalae</taxon>
        <taxon>rosids</taxon>
        <taxon>fabids</taxon>
        <taxon>Malpighiales</taxon>
        <taxon>Euphorbiaceae</taxon>
        <taxon>Crotonoideae</taxon>
        <taxon>Micrandreae</taxon>
        <taxon>Hevea</taxon>
    </lineage>
</organism>